<dbReference type="KEGG" id="paca:ID47_03545"/>
<organism evidence="2 3">
    <name type="scientific">Candidatus Odyssella acanthamoebae</name>
    <dbReference type="NCBI Taxonomy" id="91604"/>
    <lineage>
        <taxon>Bacteria</taxon>
        <taxon>Pseudomonadati</taxon>
        <taxon>Pseudomonadota</taxon>
        <taxon>Alphaproteobacteria</taxon>
        <taxon>Holosporales</taxon>
        <taxon>Candidatus Paracaedibacteraceae</taxon>
        <taxon>Candidatus Odyssella</taxon>
    </lineage>
</organism>
<protein>
    <submittedName>
        <fullName evidence="2">Uncharacterized protein</fullName>
    </submittedName>
</protein>
<accession>A0A077AS67</accession>
<dbReference type="PROSITE" id="PS51257">
    <property type="entry name" value="PROKAR_LIPOPROTEIN"/>
    <property type="match status" value="1"/>
</dbReference>
<evidence type="ECO:0000313" key="3">
    <source>
        <dbReference type="Proteomes" id="UP000028926"/>
    </source>
</evidence>
<evidence type="ECO:0000313" key="2">
    <source>
        <dbReference type="EMBL" id="AIK96012.1"/>
    </source>
</evidence>
<dbReference type="eggNOG" id="ENOG5031BF9">
    <property type="taxonomic scope" value="Bacteria"/>
</dbReference>
<reference evidence="2 3" key="1">
    <citation type="submission" date="2014-07" db="EMBL/GenBank/DDBJ databases">
        <title>Comparative genomic insights into amoeba endosymbionts belonging to the families of Holosporaceae and Candidatus Midichloriaceae within Rickettsiales.</title>
        <authorList>
            <person name="Wang Z."/>
            <person name="Wu M."/>
        </authorList>
    </citation>
    <scope>NUCLEOTIDE SEQUENCE [LARGE SCALE GENOMIC DNA]</scope>
    <source>
        <strain evidence="2">PRA3</strain>
    </source>
</reference>
<proteinExistence type="predicted"/>
<feature type="signal peptide" evidence="1">
    <location>
        <begin position="1"/>
        <end position="25"/>
    </location>
</feature>
<sequence>MKFSEKRNSLILSLSLACIPSPSVAMDVVPPFEEIKTVLSRAHDYHQQTHKNQQFGYVKFDIQLDEKNSITPWVILPEDWIPAFNGHLHAYYPEINSEVSIKPKQATDATPSMSLPDQFFQRPLILAFENELDLCKQLQHISEGLTHPGLIVPVVVISQSQESQFIAWIEKNHPDLLHSKLKSSNPTSQPPTLTFRKEQRNRATQKLLWKILGGARKSARVTTKVALGTVSVAVGGTAGLVVGTAGASAGGVIYSFMNQMRGAFGGGRSNSSGVQDFLIGTALSPFVGAGLGGYAGLNLTNTIVDSVDEVLYGKQSSSSH</sequence>
<dbReference type="Proteomes" id="UP000028926">
    <property type="component" value="Chromosome"/>
</dbReference>
<gene>
    <name evidence="2" type="ORF">ID47_03545</name>
</gene>
<name>A0A077AS67_9PROT</name>
<evidence type="ECO:0000256" key="1">
    <source>
        <dbReference type="SAM" id="SignalP"/>
    </source>
</evidence>
<keyword evidence="3" id="KW-1185">Reference proteome</keyword>
<feature type="chain" id="PRO_5001716992" evidence="1">
    <location>
        <begin position="26"/>
        <end position="320"/>
    </location>
</feature>
<dbReference type="HOGENOM" id="CLU_867888_0_0_5"/>
<keyword evidence="1" id="KW-0732">Signal</keyword>
<dbReference type="OrthoDB" id="9834161at2"/>
<dbReference type="AlphaFoldDB" id="A0A077AS67"/>
<dbReference type="EMBL" id="CP008941">
    <property type="protein sequence ID" value="AIK96012.1"/>
    <property type="molecule type" value="Genomic_DNA"/>
</dbReference>
<dbReference type="RefSeq" id="WP_038463837.1">
    <property type="nucleotide sequence ID" value="NZ_CP008941.1"/>
</dbReference>